<dbReference type="InterPro" id="IPR013078">
    <property type="entry name" value="His_Pase_superF_clade-1"/>
</dbReference>
<dbReference type="PROSITE" id="PS00175">
    <property type="entry name" value="PG_MUTASE"/>
    <property type="match status" value="1"/>
</dbReference>
<feature type="binding site" evidence="2">
    <location>
        <begin position="149"/>
        <end position="156"/>
    </location>
    <ligand>
        <name>substrate</name>
    </ligand>
</feature>
<reference evidence="5" key="1">
    <citation type="submission" date="2021-01" db="EMBL/GenBank/DDBJ databases">
        <authorList>
            <person name="Corre E."/>
            <person name="Pelletier E."/>
            <person name="Niang G."/>
            <person name="Scheremetjew M."/>
            <person name="Finn R."/>
            <person name="Kale V."/>
            <person name="Holt S."/>
            <person name="Cochrane G."/>
            <person name="Meng A."/>
            <person name="Brown T."/>
            <person name="Cohen L."/>
        </authorList>
    </citation>
    <scope>NUCLEOTIDE SEQUENCE</scope>
    <source>
        <strain evidence="5">CCMP 769</strain>
    </source>
</reference>
<sequence length="483" mass="54605">MVESENNVRTDLNPPLLNIGASSSAGVSPGLSGSESCGPEVVERRRDRKSFEGFSVLLMTGFLMLVLGVLLGATWNRGGTRSAPAEEYLTIGIGTGIVAFLLIGLLFNAAVRNSLPWLDEFFFGVSKYIVGNKLRHTQKCRPKRIILVRHGQSIGNVDKEVYKTIPDNKLSLTTRGYEQALEAGKKLKATVQDETTLFFTSPYVRTKQTLQGILVGGDFDESKISVREDSRLREQEFGNFQDPRDWERVADERRRVGRFWYRIPEGESGADVYDRVTIFLQTLYREMDAVRPKNQPLENIVIVSHGLAIRLFCMRYLHWTVEEFDQVWNPHNCESWTLEKTNDGRYELVTPIQIGKQKECLMPLSMRVPHRELGQDLEAYLACVKGHIVSSPILDGSAINPTQLAASDTSELGSMRTVYSKAKIDMNHLREALERNETQRDLIIEQVAECDSEDEQEDGIFTLSPSLRSINSQAMRRLPKTEL</sequence>
<dbReference type="PANTHER" id="PTHR46192">
    <property type="entry name" value="BROAD-RANGE ACID PHOSPHATASE DET1"/>
    <property type="match status" value="1"/>
</dbReference>
<feature type="region of interest" description="Disordered" evidence="3">
    <location>
        <begin position="23"/>
        <end position="42"/>
    </location>
</feature>
<evidence type="ECO:0000256" key="1">
    <source>
        <dbReference type="PIRSR" id="PIRSR613078-1"/>
    </source>
</evidence>
<evidence type="ECO:0000313" key="5">
    <source>
        <dbReference type="EMBL" id="CAE0042306.1"/>
    </source>
</evidence>
<feature type="active site" description="Proton donor/acceptor" evidence="1">
    <location>
        <position position="234"/>
    </location>
</feature>
<feature type="transmembrane region" description="Helical" evidence="4">
    <location>
        <begin position="88"/>
        <end position="111"/>
    </location>
</feature>
<name>A0A7S2ZM47_9RHOD</name>
<keyword evidence="4" id="KW-1133">Transmembrane helix</keyword>
<dbReference type="InterPro" id="IPR029033">
    <property type="entry name" value="His_PPase_superfam"/>
</dbReference>
<dbReference type="AlphaFoldDB" id="A0A7S2ZM47"/>
<dbReference type="InterPro" id="IPR001345">
    <property type="entry name" value="PG/BPGM_mutase_AS"/>
</dbReference>
<dbReference type="InterPro" id="IPR052765">
    <property type="entry name" value="PGM-Related"/>
</dbReference>
<evidence type="ECO:0000256" key="2">
    <source>
        <dbReference type="PIRSR" id="PIRSR613078-2"/>
    </source>
</evidence>
<evidence type="ECO:0008006" key="6">
    <source>
        <dbReference type="Google" id="ProtNLM"/>
    </source>
</evidence>
<evidence type="ECO:0000256" key="4">
    <source>
        <dbReference type="SAM" id="Phobius"/>
    </source>
</evidence>
<dbReference type="Gene3D" id="3.40.50.1240">
    <property type="entry name" value="Phosphoglycerate mutase-like"/>
    <property type="match status" value="1"/>
</dbReference>
<evidence type="ECO:0000256" key="3">
    <source>
        <dbReference type="SAM" id="MobiDB-lite"/>
    </source>
</evidence>
<proteinExistence type="predicted"/>
<feature type="active site" description="Tele-phosphohistidine intermediate" evidence="1">
    <location>
        <position position="150"/>
    </location>
</feature>
<gene>
    <name evidence="5" type="ORF">RMAR00112_LOCUS10271</name>
</gene>
<feature type="transmembrane region" description="Helical" evidence="4">
    <location>
        <begin position="54"/>
        <end position="76"/>
    </location>
</feature>
<dbReference type="Pfam" id="PF00300">
    <property type="entry name" value="His_Phos_1"/>
    <property type="match status" value="1"/>
</dbReference>
<feature type="compositionally biased region" description="Polar residues" evidence="3">
    <location>
        <begin position="23"/>
        <end position="35"/>
    </location>
</feature>
<accession>A0A7S2ZM47</accession>
<organism evidence="5">
    <name type="scientific">Rhodosorus marinus</name>
    <dbReference type="NCBI Taxonomy" id="101924"/>
    <lineage>
        <taxon>Eukaryota</taxon>
        <taxon>Rhodophyta</taxon>
        <taxon>Stylonematophyceae</taxon>
        <taxon>Stylonematales</taxon>
        <taxon>Stylonemataceae</taxon>
        <taxon>Rhodosorus</taxon>
    </lineage>
</organism>
<dbReference type="SMART" id="SM00855">
    <property type="entry name" value="PGAM"/>
    <property type="match status" value="1"/>
</dbReference>
<keyword evidence="4" id="KW-0812">Transmembrane</keyword>
<protein>
    <recommendedName>
        <fullName evidence="6">Phosphoglycerate mutase (2,3-diphosphoglycerate-dependent)</fullName>
    </recommendedName>
</protein>
<dbReference type="CDD" id="cd07067">
    <property type="entry name" value="HP_PGM_like"/>
    <property type="match status" value="1"/>
</dbReference>
<keyword evidence="4" id="KW-0472">Membrane</keyword>
<dbReference type="SUPFAM" id="SSF53254">
    <property type="entry name" value="Phosphoglycerate mutase-like"/>
    <property type="match status" value="1"/>
</dbReference>
<dbReference type="EMBL" id="HBHW01013117">
    <property type="protein sequence ID" value="CAE0042306.1"/>
    <property type="molecule type" value="Transcribed_RNA"/>
</dbReference>
<dbReference type="GO" id="GO:0003824">
    <property type="term" value="F:catalytic activity"/>
    <property type="evidence" value="ECO:0007669"/>
    <property type="project" value="InterPro"/>
</dbReference>
<feature type="binding site" evidence="2">
    <location>
        <position position="205"/>
    </location>
    <ligand>
        <name>substrate</name>
    </ligand>
</feature>